<dbReference type="Pfam" id="PF08875">
    <property type="entry name" value="DUF1833"/>
    <property type="match status" value="1"/>
</dbReference>
<proteinExistence type="predicted"/>
<evidence type="ECO:0008006" key="3">
    <source>
        <dbReference type="Google" id="ProtNLM"/>
    </source>
</evidence>
<evidence type="ECO:0000313" key="1">
    <source>
        <dbReference type="EMBL" id="GLS27731.1"/>
    </source>
</evidence>
<gene>
    <name evidence="1" type="ORF">GCM10007877_34500</name>
</gene>
<dbReference type="RefSeq" id="WP_232593477.1">
    <property type="nucleotide sequence ID" value="NZ_BSPD01000087.1"/>
</dbReference>
<evidence type="ECO:0000313" key="2">
    <source>
        <dbReference type="Proteomes" id="UP001156870"/>
    </source>
</evidence>
<keyword evidence="2" id="KW-1185">Reference proteome</keyword>
<reference evidence="1 2" key="1">
    <citation type="journal article" date="2014" name="Int. J. Syst. Evol. Microbiol.">
        <title>Complete genome sequence of Corynebacterium casei LMG S-19264T (=DSM 44701T), isolated from a smear-ripened cheese.</title>
        <authorList>
            <consortium name="US DOE Joint Genome Institute (JGI-PGF)"/>
            <person name="Walter F."/>
            <person name="Albersmeier A."/>
            <person name="Kalinowski J."/>
            <person name="Ruckert C."/>
        </authorList>
    </citation>
    <scope>NUCLEOTIDE SEQUENCE [LARGE SCALE GENOMIC DNA]</scope>
    <source>
        <strain evidence="1 2">NBRC 110095</strain>
    </source>
</reference>
<organism evidence="1 2">
    <name type="scientific">Marinibactrum halimedae</name>
    <dbReference type="NCBI Taxonomy" id="1444977"/>
    <lineage>
        <taxon>Bacteria</taxon>
        <taxon>Pseudomonadati</taxon>
        <taxon>Pseudomonadota</taxon>
        <taxon>Gammaproteobacteria</taxon>
        <taxon>Cellvibrionales</taxon>
        <taxon>Cellvibrionaceae</taxon>
        <taxon>Marinibactrum</taxon>
    </lineage>
</organism>
<accession>A0AA37TCC1</accession>
<protein>
    <recommendedName>
        <fullName evidence="3">DUF1833 domain-containing protein</fullName>
    </recommendedName>
</protein>
<sequence>MLKIDDQIQKEAIARADVNIQQIPTFEFIHPTFPEPIRVVPLKDNRERPTFDFKLDDNALFNPGEVVSFRGLAGTFTEPETSTEVDNTATVTLDAVSGEVQAYIAAANKTVYPVECMIRQYTYNHMTKTTLGKPSIIRLQVRGVTVTLTQVQMQLGYKNSANQKFPAHTYTPTSNPGLIE</sequence>
<dbReference type="AlphaFoldDB" id="A0AA37TCC1"/>
<dbReference type="Proteomes" id="UP001156870">
    <property type="component" value="Unassembled WGS sequence"/>
</dbReference>
<comment type="caution">
    <text evidence="1">The sequence shown here is derived from an EMBL/GenBank/DDBJ whole genome shotgun (WGS) entry which is preliminary data.</text>
</comment>
<dbReference type="InterPro" id="IPR014974">
    <property type="entry name" value="DUF1833"/>
</dbReference>
<dbReference type="EMBL" id="BSPD01000087">
    <property type="protein sequence ID" value="GLS27731.1"/>
    <property type="molecule type" value="Genomic_DNA"/>
</dbReference>
<name>A0AA37TCC1_9GAMM</name>